<feature type="domain" description="Neurotransmitter-gated ion-channel transmembrane" evidence="16">
    <location>
        <begin position="246"/>
        <end position="359"/>
    </location>
</feature>
<keyword evidence="12 14" id="KW-0407">Ion channel</keyword>
<comment type="subcellular location">
    <subcellularLocation>
        <location evidence="13">Synaptic cell membrane</location>
        <topology evidence="13">Multi-pass membrane protein</topology>
    </subcellularLocation>
</comment>
<keyword evidence="3 14" id="KW-0812">Transmembrane</keyword>
<dbReference type="OMA" id="HNVNHEF"/>
<feature type="transmembrane region" description="Helical" evidence="14">
    <location>
        <begin position="304"/>
        <end position="327"/>
    </location>
</feature>
<dbReference type="InterPro" id="IPR006029">
    <property type="entry name" value="Neurotrans-gated_channel_TM"/>
</dbReference>
<dbReference type="CDD" id="cd18997">
    <property type="entry name" value="LGIC_ECD_nAChR"/>
    <property type="match status" value="1"/>
</dbReference>
<dbReference type="SUPFAM" id="SSF90112">
    <property type="entry name" value="Neurotransmitter-gated ion-channel transmembrane pore"/>
    <property type="match status" value="1"/>
</dbReference>
<evidence type="ECO:0000256" key="6">
    <source>
        <dbReference type="ARBA" id="ARBA00023065"/>
    </source>
</evidence>
<dbReference type="Pfam" id="PF02932">
    <property type="entry name" value="Neur_chan_memb"/>
    <property type="match status" value="1"/>
</dbReference>
<evidence type="ECO:0000256" key="4">
    <source>
        <dbReference type="ARBA" id="ARBA00022989"/>
    </source>
</evidence>
<reference evidence="17 19" key="2">
    <citation type="journal article" date="2013" name="Nature">
        <title>Insights into bilaterian evolution from three spiralian genomes.</title>
        <authorList>
            <person name="Simakov O."/>
            <person name="Marletaz F."/>
            <person name="Cho S.J."/>
            <person name="Edsinger-Gonzales E."/>
            <person name="Havlak P."/>
            <person name="Hellsten U."/>
            <person name="Kuo D.H."/>
            <person name="Larsson T."/>
            <person name="Lv J."/>
            <person name="Arendt D."/>
            <person name="Savage R."/>
            <person name="Osoegawa K."/>
            <person name="de Jong P."/>
            <person name="Grimwood J."/>
            <person name="Chapman J.A."/>
            <person name="Shapiro H."/>
            <person name="Aerts A."/>
            <person name="Otillar R.P."/>
            <person name="Terry A.Y."/>
            <person name="Boore J.L."/>
            <person name="Grigoriev I.V."/>
            <person name="Lindberg D.R."/>
            <person name="Seaver E.C."/>
            <person name="Weisblat D.A."/>
            <person name="Putnam N.H."/>
            <person name="Rokhsar D.S."/>
        </authorList>
    </citation>
    <scope>NUCLEOTIDE SEQUENCE</scope>
    <source>
        <strain evidence="17 19">I ESC-2004</strain>
    </source>
</reference>
<dbReference type="GO" id="GO:0045211">
    <property type="term" value="C:postsynaptic membrane"/>
    <property type="evidence" value="ECO:0007669"/>
    <property type="project" value="InterPro"/>
</dbReference>
<feature type="domain" description="Neurotransmitter-gated ion-channel ligand-binding" evidence="15">
    <location>
        <begin position="33"/>
        <end position="238"/>
    </location>
</feature>
<evidence type="ECO:0000256" key="12">
    <source>
        <dbReference type="ARBA" id="ARBA00023303"/>
    </source>
</evidence>
<dbReference type="EMBL" id="KB299712">
    <property type="protein sequence ID" value="ELU07649.1"/>
    <property type="molecule type" value="Genomic_DNA"/>
</dbReference>
<dbReference type="InterPro" id="IPR036719">
    <property type="entry name" value="Neuro-gated_channel_TM_sf"/>
</dbReference>
<keyword evidence="7 14" id="KW-0472">Membrane</keyword>
<keyword evidence="4 14" id="KW-1133">Transmembrane helix</keyword>
<dbReference type="PROSITE" id="PS00236">
    <property type="entry name" value="NEUROTR_ION_CHANNEL"/>
    <property type="match status" value="1"/>
</dbReference>
<dbReference type="CDD" id="cd19051">
    <property type="entry name" value="LGIC_TM_cation"/>
    <property type="match status" value="1"/>
</dbReference>
<dbReference type="Gene3D" id="1.20.58.390">
    <property type="entry name" value="Neurotransmitter-gated ion-channel transmembrane domain"/>
    <property type="match status" value="1"/>
</dbReference>
<evidence type="ECO:0000259" key="15">
    <source>
        <dbReference type="Pfam" id="PF02931"/>
    </source>
</evidence>
<dbReference type="InterPro" id="IPR006202">
    <property type="entry name" value="Neur_chan_lig-bd"/>
</dbReference>
<reference evidence="19" key="1">
    <citation type="submission" date="2012-12" db="EMBL/GenBank/DDBJ databases">
        <authorList>
            <person name="Hellsten U."/>
            <person name="Grimwood J."/>
            <person name="Chapman J.A."/>
            <person name="Shapiro H."/>
            <person name="Aerts A."/>
            <person name="Otillar R.P."/>
            <person name="Terry A.Y."/>
            <person name="Boore J.L."/>
            <person name="Simakov O."/>
            <person name="Marletaz F."/>
            <person name="Cho S.-J."/>
            <person name="Edsinger-Gonzales E."/>
            <person name="Havlak P."/>
            <person name="Kuo D.-H."/>
            <person name="Larsson T."/>
            <person name="Lv J."/>
            <person name="Arendt D."/>
            <person name="Savage R."/>
            <person name="Osoegawa K."/>
            <person name="de Jong P."/>
            <person name="Lindberg D.R."/>
            <person name="Seaver E.C."/>
            <person name="Weisblat D.A."/>
            <person name="Putnam N.H."/>
            <person name="Grigoriev I.V."/>
            <person name="Rokhsar D.S."/>
        </authorList>
    </citation>
    <scope>NUCLEOTIDE SEQUENCE</scope>
    <source>
        <strain evidence="19">I ESC-2004</strain>
    </source>
</reference>
<dbReference type="InterPro" id="IPR038050">
    <property type="entry name" value="Neuro_actylchol_rec"/>
</dbReference>
<keyword evidence="6 14" id="KW-0406">Ion transport</keyword>
<keyword evidence="10" id="KW-0325">Glycoprotein</keyword>
<evidence type="ECO:0008006" key="20">
    <source>
        <dbReference type="Google" id="ProtNLM"/>
    </source>
</evidence>
<dbReference type="PRINTS" id="PR00254">
    <property type="entry name" value="NICOTINICR"/>
</dbReference>
<keyword evidence="2" id="KW-1003">Cell membrane</keyword>
<dbReference type="AlphaFoldDB" id="R7UMA0"/>
<evidence type="ECO:0000256" key="1">
    <source>
        <dbReference type="ARBA" id="ARBA00022448"/>
    </source>
</evidence>
<feature type="transmembrane region" description="Helical" evidence="14">
    <location>
        <begin position="339"/>
        <end position="360"/>
    </location>
</feature>
<dbReference type="EMBL" id="AMQN01007000">
    <property type="status" value="NOT_ANNOTATED_CDS"/>
    <property type="molecule type" value="Genomic_DNA"/>
</dbReference>
<evidence type="ECO:0000256" key="10">
    <source>
        <dbReference type="ARBA" id="ARBA00023180"/>
    </source>
</evidence>
<evidence type="ECO:0000313" key="17">
    <source>
        <dbReference type="EMBL" id="ELU07649.1"/>
    </source>
</evidence>
<dbReference type="InterPro" id="IPR006201">
    <property type="entry name" value="Neur_channel"/>
</dbReference>
<evidence type="ECO:0000256" key="8">
    <source>
        <dbReference type="ARBA" id="ARBA00023157"/>
    </source>
</evidence>
<organism evidence="17">
    <name type="scientific">Capitella teleta</name>
    <name type="common">Polychaete worm</name>
    <dbReference type="NCBI Taxonomy" id="283909"/>
    <lineage>
        <taxon>Eukaryota</taxon>
        <taxon>Metazoa</taxon>
        <taxon>Spiralia</taxon>
        <taxon>Lophotrochozoa</taxon>
        <taxon>Annelida</taxon>
        <taxon>Polychaeta</taxon>
        <taxon>Sedentaria</taxon>
        <taxon>Scolecida</taxon>
        <taxon>Capitellidae</taxon>
        <taxon>Capitella</taxon>
    </lineage>
</organism>
<dbReference type="PRINTS" id="PR00252">
    <property type="entry name" value="NRIONCHANNEL"/>
</dbReference>
<protein>
    <recommendedName>
        <fullName evidence="20">Neurotransmitter-gated ion-channel ligand-binding domain-containing protein</fullName>
    </recommendedName>
</protein>
<feature type="transmembrane region" description="Helical" evidence="14">
    <location>
        <begin position="239"/>
        <end position="261"/>
    </location>
</feature>
<dbReference type="Gene3D" id="2.70.170.10">
    <property type="entry name" value="Neurotransmitter-gated ion-channel ligand-binding domain"/>
    <property type="match status" value="1"/>
</dbReference>
<dbReference type="InterPro" id="IPR002394">
    <property type="entry name" value="Nicotinic_acetylcholine_rcpt"/>
</dbReference>
<feature type="transmembrane region" description="Helical" evidence="14">
    <location>
        <begin position="6"/>
        <end position="26"/>
    </location>
</feature>
<reference evidence="18" key="3">
    <citation type="submission" date="2015-06" db="UniProtKB">
        <authorList>
            <consortium name="EnsemblMetazoa"/>
        </authorList>
    </citation>
    <scope>IDENTIFICATION</scope>
</reference>
<evidence type="ECO:0000256" key="5">
    <source>
        <dbReference type="ARBA" id="ARBA00023018"/>
    </source>
</evidence>
<dbReference type="GO" id="GO:0022848">
    <property type="term" value="F:acetylcholine-gated monoatomic cation-selective channel activity"/>
    <property type="evidence" value="ECO:0007669"/>
    <property type="project" value="InterPro"/>
</dbReference>
<keyword evidence="11" id="KW-1071">Ligand-gated ion channel</keyword>
<dbReference type="HOGENOM" id="CLU_018074_2_1_1"/>
<evidence type="ECO:0000256" key="11">
    <source>
        <dbReference type="ARBA" id="ARBA00023286"/>
    </source>
</evidence>
<dbReference type="InterPro" id="IPR036734">
    <property type="entry name" value="Neur_chan_lig-bd_sf"/>
</dbReference>
<evidence type="ECO:0000256" key="7">
    <source>
        <dbReference type="ARBA" id="ARBA00023136"/>
    </source>
</evidence>
<evidence type="ECO:0000313" key="19">
    <source>
        <dbReference type="Proteomes" id="UP000014760"/>
    </source>
</evidence>
<evidence type="ECO:0000259" key="16">
    <source>
        <dbReference type="Pfam" id="PF02932"/>
    </source>
</evidence>
<dbReference type="FunFam" id="1.20.58.390:FF:000043">
    <property type="entry name" value="AcetylCholine Receptor"/>
    <property type="match status" value="1"/>
</dbReference>
<evidence type="ECO:0000313" key="18">
    <source>
        <dbReference type="EnsemblMetazoa" id="CapteP135405"/>
    </source>
</evidence>
<dbReference type="SUPFAM" id="SSF63712">
    <property type="entry name" value="Nicotinic receptor ligand binding domain-like"/>
    <property type="match status" value="1"/>
</dbReference>
<evidence type="ECO:0000256" key="13">
    <source>
        <dbReference type="ARBA" id="ARBA00034099"/>
    </source>
</evidence>
<evidence type="ECO:0000256" key="2">
    <source>
        <dbReference type="ARBA" id="ARBA00022475"/>
    </source>
</evidence>
<dbReference type="GO" id="GO:0004888">
    <property type="term" value="F:transmembrane signaling receptor activity"/>
    <property type="evidence" value="ECO:0007669"/>
    <property type="project" value="InterPro"/>
</dbReference>
<dbReference type="FunFam" id="2.70.170.10:FF:000030">
    <property type="entry name" value="AcetylCholine Receptor"/>
    <property type="match status" value="1"/>
</dbReference>
<dbReference type="STRING" id="283909.R7UMA0"/>
<dbReference type="PANTHER" id="PTHR18945">
    <property type="entry name" value="NEUROTRANSMITTER GATED ION CHANNEL"/>
    <property type="match status" value="1"/>
</dbReference>
<feature type="transmembrane region" description="Helical" evidence="14">
    <location>
        <begin position="273"/>
        <end position="292"/>
    </location>
</feature>
<keyword evidence="19" id="KW-1185">Reference proteome</keyword>
<keyword evidence="9" id="KW-0675">Receptor</keyword>
<comment type="similarity">
    <text evidence="14">Belongs to the ligand-gated ion channel (TC 1.A.9) family.</text>
</comment>
<dbReference type="Pfam" id="PF02931">
    <property type="entry name" value="Neur_chan_LBD"/>
    <property type="match status" value="1"/>
</dbReference>
<dbReference type="InterPro" id="IPR018000">
    <property type="entry name" value="Neurotransmitter_ion_chnl_CS"/>
</dbReference>
<dbReference type="EnsemblMetazoa" id="CapteT135405">
    <property type="protein sequence ID" value="CapteP135405"/>
    <property type="gene ID" value="CapteG135405"/>
</dbReference>
<proteinExistence type="inferred from homology"/>
<dbReference type="Proteomes" id="UP000014760">
    <property type="component" value="Unassembled WGS sequence"/>
</dbReference>
<keyword evidence="1 14" id="KW-0813">Transport</keyword>
<name>R7UMA0_CAPTE</name>
<evidence type="ECO:0000256" key="3">
    <source>
        <dbReference type="ARBA" id="ARBA00022692"/>
    </source>
</evidence>
<keyword evidence="5" id="KW-0770">Synapse</keyword>
<dbReference type="OrthoDB" id="5975154at2759"/>
<evidence type="ECO:0000256" key="14">
    <source>
        <dbReference type="RuleBase" id="RU000687"/>
    </source>
</evidence>
<evidence type="ECO:0000256" key="9">
    <source>
        <dbReference type="ARBA" id="ARBA00023170"/>
    </source>
</evidence>
<gene>
    <name evidence="17" type="ORF">CAPTEDRAFT_135405</name>
</gene>
<keyword evidence="8" id="KW-1015">Disulfide bond</keyword>
<accession>R7UMA0</accession>
<sequence length="377" mass="42751">MHLDALFIIFFQNAFGCLVYTFILGCKASLAERKLLVELMKDYDVNVRPVSDVHTHLDIHMDLSLMQIVDLDEVNQILVSKVKIFLSWFDAHLTWNRDEHDGIEVIYITASRIWLPDIILHNDVNDGRVENGGHIYLGSVRYDGLVHWDTSAVLKSSCSLDVTFFPWDGQSCPLKYGSIIRDMSTLDLHNISVTGDVSGFMINGEWDLIGFPVQRHVDVGLDNLEYPVLVFEVVMQRKALYYVTNLVLPCVFITTTILLVFLLPPESGEKVSLAVTILLATTIFLTMVAELMPAQSTVVPLISIYFLCTMGLLSASCVVTVMILMLHHRGTLHKPVPHWVRSIVLTYMANVVSMRDLVLLNQKRHKEQEKRFSTCEV</sequence>